<dbReference type="Pfam" id="PF24694">
    <property type="entry name" value="LNS2_PITM1-3"/>
    <property type="match status" value="1"/>
</dbReference>
<organism evidence="8 9">
    <name type="scientific">Brachionus calyciflorus</name>
    <dbReference type="NCBI Taxonomy" id="104777"/>
    <lineage>
        <taxon>Eukaryota</taxon>
        <taxon>Metazoa</taxon>
        <taxon>Spiralia</taxon>
        <taxon>Gnathifera</taxon>
        <taxon>Rotifera</taxon>
        <taxon>Eurotatoria</taxon>
        <taxon>Monogononta</taxon>
        <taxon>Pseudotrocha</taxon>
        <taxon>Ploima</taxon>
        <taxon>Brachionidae</taxon>
        <taxon>Brachionus</taxon>
    </lineage>
</organism>
<comment type="caution">
    <text evidence="8">The sequence shown here is derived from an EMBL/GenBank/DDBJ whole genome shotgun (WGS) entry which is preliminary data.</text>
</comment>
<keyword evidence="3" id="KW-0488">Methylation</keyword>
<evidence type="ECO:0000256" key="4">
    <source>
        <dbReference type="ARBA" id="ARBA00022553"/>
    </source>
</evidence>
<keyword evidence="9" id="KW-1185">Reference proteome</keyword>
<dbReference type="InterPro" id="IPR031315">
    <property type="entry name" value="LNS2/PITP"/>
</dbReference>
<comment type="similarity">
    <text evidence="2">Belongs to the PtdIns transfer protein family. PI transfer class IIA subfamily.</text>
</comment>
<dbReference type="GO" id="GO:0005737">
    <property type="term" value="C:cytoplasm"/>
    <property type="evidence" value="ECO:0007669"/>
    <property type="project" value="TreeGrafter"/>
</dbReference>
<evidence type="ECO:0000259" key="7">
    <source>
        <dbReference type="PROSITE" id="PS51043"/>
    </source>
</evidence>
<sequence>MLIIEYRMILPFNVDEYNVANMYTIQKKSRLESAGPGNGVEVIENKPYVNEKNESGQYSHKIYYIEQRLPSSIRSVAKFVFSKNALYFEEETWNFFPYVKSKFKHPVFKSFNIEIETRYTKELGQIENIFNLSGRELSDRTVDHVDFVNDPIGPNEYKSEEDPLKFSSPIGNLKPNWLEELKRNSDLKTNQSMINNKTINFMCIYKLCKLDIPIMGYQSKIEKTVAETAMRNLMITAQRQCWVWQSEYRGMSIETLRRLEIETQEYLRKKIRGEPVEEIDMTQIEEKDSSDDEASGNSSDEFYDCVSMLDLPMRKVERNTKRKTFHRSTIRRKSYPESFKNADKLINQSSDTLILIAHAGNVTCTEISSESDLIKFKSTMNMVRENYPQCNNRIYYRLVNCDQICKEALLQLSMLSGSSSNDSLTDDSVLTTIHDNIPYNTLPLLINQNKYKESLKKFIGECNSVYSKLLASFEATSFQGQIILVADGLGALLAYDSLSNQCEDEVFNFKIDQFFCFGSPLGLVLTQRKILNGNLKYPECSQIFNIFHLNDPNSMRIEPLLCDRFKCIDPISVRRNSIDSTASLDIEITKYEELFDPNRKLEWWGKNRIDYAINSPVGSMLKKSPYSVYYNHYWKSHDIAQFILMQIFKIDRKMSVIMEEKPEKSPEPIIERKKNLMKTNHRANDIIVQEAKDQILVARFCKGPLDFSLSNEKVDIYIKSEEILEWKYLATETTDEKGKLYHAIPWDKRLPIGVYQIKMIVKSDLSGTHFYMTVIPEKCEAVVFSIDDTLITSSKVLTRKNPKLRPGAVDIVRYWQSLGYIIIYITSKSDTNHLKITNLLTQHNFPLGMVYSSDGITLDSTKQKIETLKSISEHLKLSAAYGSTNEIQVYTNLGVETSRIFILSNKSKTKLLNQGVRILSNGYSHHLNELHNSKDIDGELKLVGTKKSIHVLTRRSFFNQ</sequence>
<dbReference type="GO" id="GO:0031210">
    <property type="term" value="F:phosphatidylcholine binding"/>
    <property type="evidence" value="ECO:0007669"/>
    <property type="project" value="TreeGrafter"/>
</dbReference>
<evidence type="ECO:0000256" key="3">
    <source>
        <dbReference type="ARBA" id="ARBA00022481"/>
    </source>
</evidence>
<accession>A0A813MAL8</accession>
<dbReference type="PROSITE" id="PS51043">
    <property type="entry name" value="DDHD"/>
    <property type="match status" value="1"/>
</dbReference>
<evidence type="ECO:0000313" key="9">
    <source>
        <dbReference type="Proteomes" id="UP000663879"/>
    </source>
</evidence>
<dbReference type="GO" id="GO:0046872">
    <property type="term" value="F:metal ion binding"/>
    <property type="evidence" value="ECO:0007669"/>
    <property type="project" value="InterPro"/>
</dbReference>
<feature type="domain" description="DDHD" evidence="7">
    <location>
        <begin position="507"/>
        <end position="649"/>
    </location>
</feature>
<dbReference type="InterPro" id="IPR004177">
    <property type="entry name" value="DDHD_dom"/>
</dbReference>
<dbReference type="GO" id="GO:0035091">
    <property type="term" value="F:phosphatidylinositol binding"/>
    <property type="evidence" value="ECO:0007669"/>
    <property type="project" value="TreeGrafter"/>
</dbReference>
<dbReference type="PRINTS" id="PR00391">
    <property type="entry name" value="PITRANSFER"/>
</dbReference>
<dbReference type="SUPFAM" id="SSF56784">
    <property type="entry name" value="HAD-like"/>
    <property type="match status" value="1"/>
</dbReference>
<evidence type="ECO:0000256" key="2">
    <source>
        <dbReference type="ARBA" id="ARBA00010316"/>
    </source>
</evidence>
<name>A0A813MAL8_9BILA</name>
<dbReference type="EMBL" id="CAJNOC010000133">
    <property type="protein sequence ID" value="CAF0717992.1"/>
    <property type="molecule type" value="Genomic_DNA"/>
</dbReference>
<dbReference type="Pfam" id="PF02862">
    <property type="entry name" value="DDHD"/>
    <property type="match status" value="1"/>
</dbReference>
<evidence type="ECO:0000313" key="8">
    <source>
        <dbReference type="EMBL" id="CAF0717992.1"/>
    </source>
</evidence>
<proteinExistence type="inferred from homology"/>
<dbReference type="GO" id="GO:0008525">
    <property type="term" value="F:phosphatidylcholine transporter activity"/>
    <property type="evidence" value="ECO:0007669"/>
    <property type="project" value="TreeGrafter"/>
</dbReference>
<keyword evidence="4" id="KW-0597">Phosphoprotein</keyword>
<protein>
    <recommendedName>
        <fullName evidence="7">DDHD domain-containing protein</fullName>
    </recommendedName>
</protein>
<dbReference type="InterPro" id="IPR023393">
    <property type="entry name" value="START-like_dom_sf"/>
</dbReference>
<comment type="subcellular location">
    <subcellularLocation>
        <location evidence="1">Endomembrane system</location>
        <topology evidence="1">Peripheral membrane protein</topology>
    </subcellularLocation>
</comment>
<dbReference type="InterPro" id="IPR036412">
    <property type="entry name" value="HAD-like_sf"/>
</dbReference>
<dbReference type="Pfam" id="PF02121">
    <property type="entry name" value="IP_trans"/>
    <property type="match status" value="1"/>
</dbReference>
<dbReference type="OrthoDB" id="10053061at2759"/>
<dbReference type="InterPro" id="IPR001666">
    <property type="entry name" value="PI_transfer"/>
</dbReference>
<evidence type="ECO:0000256" key="5">
    <source>
        <dbReference type="ARBA" id="ARBA00022837"/>
    </source>
</evidence>
<dbReference type="AlphaFoldDB" id="A0A813MAL8"/>
<dbReference type="PANTHER" id="PTHR10658:SF81">
    <property type="entry name" value="PROTEIN RETINAL DEGENERATION B"/>
    <property type="match status" value="1"/>
</dbReference>
<dbReference type="Pfam" id="PF24695">
    <property type="entry name" value="PITM1-3"/>
    <property type="match status" value="1"/>
</dbReference>
<dbReference type="SUPFAM" id="SSF55961">
    <property type="entry name" value="Bet v1-like"/>
    <property type="match status" value="1"/>
</dbReference>
<dbReference type="SMART" id="SM00775">
    <property type="entry name" value="LNS2"/>
    <property type="match status" value="1"/>
</dbReference>
<dbReference type="SMART" id="SM01127">
    <property type="entry name" value="DDHD"/>
    <property type="match status" value="1"/>
</dbReference>
<dbReference type="PANTHER" id="PTHR10658">
    <property type="entry name" value="PHOSPHATIDYLINOSITOL TRANSFER PROTEIN"/>
    <property type="match status" value="1"/>
</dbReference>
<reference evidence="8" key="1">
    <citation type="submission" date="2021-02" db="EMBL/GenBank/DDBJ databases">
        <authorList>
            <person name="Nowell W R."/>
        </authorList>
    </citation>
    <scope>NUCLEOTIDE SEQUENCE</scope>
    <source>
        <strain evidence="8">Ploen Becks lab</strain>
    </source>
</reference>
<keyword evidence="5" id="KW-0106">Calcium</keyword>
<dbReference type="GO" id="GO:0008526">
    <property type="term" value="F:phosphatidylinositol transfer activity"/>
    <property type="evidence" value="ECO:0007669"/>
    <property type="project" value="TreeGrafter"/>
</dbReference>
<dbReference type="Gene3D" id="3.40.50.1000">
    <property type="entry name" value="HAD superfamily/HAD-like"/>
    <property type="match status" value="1"/>
</dbReference>
<dbReference type="InterPro" id="IPR023214">
    <property type="entry name" value="HAD_sf"/>
</dbReference>
<evidence type="ECO:0000256" key="1">
    <source>
        <dbReference type="ARBA" id="ARBA00004184"/>
    </source>
</evidence>
<gene>
    <name evidence="8" type="ORF">OXX778_LOCUS1884</name>
</gene>
<dbReference type="InterPro" id="IPR055261">
    <property type="entry name" value="PI_transfer_N"/>
</dbReference>
<feature type="region of interest" description="Disordered" evidence="6">
    <location>
        <begin position="278"/>
        <end position="299"/>
    </location>
</feature>
<dbReference type="Proteomes" id="UP000663879">
    <property type="component" value="Unassembled WGS sequence"/>
</dbReference>
<dbReference type="GO" id="GO:0012505">
    <property type="term" value="C:endomembrane system"/>
    <property type="evidence" value="ECO:0007669"/>
    <property type="project" value="UniProtKB-SubCell"/>
</dbReference>
<evidence type="ECO:0000256" key="6">
    <source>
        <dbReference type="SAM" id="MobiDB-lite"/>
    </source>
</evidence>
<dbReference type="Gene3D" id="3.30.530.20">
    <property type="match status" value="1"/>
</dbReference>